<comment type="caution">
    <text evidence="7">The sequence shown here is derived from an EMBL/GenBank/DDBJ whole genome shotgun (WGS) entry which is preliminary data.</text>
</comment>
<evidence type="ECO:0000256" key="4">
    <source>
        <dbReference type="ARBA" id="ARBA00022989"/>
    </source>
</evidence>
<dbReference type="EMBL" id="JAPDVG010000001">
    <property type="protein sequence ID" value="MCW4130652.1"/>
    <property type="molecule type" value="Genomic_DNA"/>
</dbReference>
<dbReference type="AlphaFoldDB" id="A0AAW5U3M5"/>
<feature type="transmembrane region" description="Helical" evidence="6">
    <location>
        <begin position="436"/>
        <end position="455"/>
    </location>
</feature>
<gene>
    <name evidence="7" type="ORF">ONT19_03325</name>
</gene>
<feature type="transmembrane region" description="Helical" evidence="6">
    <location>
        <begin position="12"/>
        <end position="32"/>
    </location>
</feature>
<protein>
    <submittedName>
        <fullName evidence="7">Polysaccharide biosynthesis protein</fullName>
    </submittedName>
</protein>
<feature type="transmembrane region" description="Helical" evidence="6">
    <location>
        <begin position="44"/>
        <end position="65"/>
    </location>
</feature>
<dbReference type="InterPro" id="IPR050833">
    <property type="entry name" value="Poly_Biosynth_Transport"/>
</dbReference>
<dbReference type="PANTHER" id="PTHR30250">
    <property type="entry name" value="PST FAMILY PREDICTED COLANIC ACID TRANSPORTER"/>
    <property type="match status" value="1"/>
</dbReference>
<feature type="transmembrane region" description="Helical" evidence="6">
    <location>
        <begin position="377"/>
        <end position="397"/>
    </location>
</feature>
<comment type="subcellular location">
    <subcellularLocation>
        <location evidence="1">Cell membrane</location>
        <topology evidence="1">Multi-pass membrane protein</topology>
    </subcellularLocation>
</comment>
<keyword evidence="3 6" id="KW-0812">Transmembrane</keyword>
<evidence type="ECO:0000256" key="1">
    <source>
        <dbReference type="ARBA" id="ARBA00004651"/>
    </source>
</evidence>
<feature type="transmembrane region" description="Helical" evidence="6">
    <location>
        <begin position="308"/>
        <end position="327"/>
    </location>
</feature>
<feature type="transmembrane region" description="Helical" evidence="6">
    <location>
        <begin position="230"/>
        <end position="259"/>
    </location>
</feature>
<evidence type="ECO:0000256" key="3">
    <source>
        <dbReference type="ARBA" id="ARBA00022692"/>
    </source>
</evidence>
<reference evidence="7" key="1">
    <citation type="submission" date="2022-11" db="EMBL/GenBank/DDBJ databases">
        <title>Genomic repertoires linked with pathogenic potency of arthritogenic Prevotella copri isolated from the gut of rheumatoid arthritis patients.</title>
        <authorList>
            <person name="Nii T."/>
            <person name="Maeda Y."/>
            <person name="Motooka D."/>
            <person name="Naito M."/>
            <person name="Matsumoto Y."/>
            <person name="Ogawa T."/>
            <person name="Oguro-Igashira E."/>
            <person name="Kishikawa T."/>
            <person name="Yamashita M."/>
            <person name="Koizumi S."/>
            <person name="Kurakawa T."/>
            <person name="Okumura R."/>
            <person name="Kayama H."/>
            <person name="Murakami M."/>
            <person name="Sakaguchi T."/>
            <person name="Das B."/>
            <person name="Nakamura S."/>
            <person name="Okada Y."/>
            <person name="Kumanogoh A."/>
            <person name="Takeda K."/>
        </authorList>
    </citation>
    <scope>NUCLEOTIDE SEQUENCE</scope>
    <source>
        <strain evidence="7">H019-1</strain>
    </source>
</reference>
<feature type="transmembrane region" description="Helical" evidence="6">
    <location>
        <begin position="86"/>
        <end position="106"/>
    </location>
</feature>
<dbReference type="PANTHER" id="PTHR30250:SF26">
    <property type="entry name" value="PSMA PROTEIN"/>
    <property type="match status" value="1"/>
</dbReference>
<keyword evidence="2" id="KW-1003">Cell membrane</keyword>
<organism evidence="7 8">
    <name type="scientific">Segatella copri</name>
    <dbReference type="NCBI Taxonomy" id="165179"/>
    <lineage>
        <taxon>Bacteria</taxon>
        <taxon>Pseudomonadati</taxon>
        <taxon>Bacteroidota</taxon>
        <taxon>Bacteroidia</taxon>
        <taxon>Bacteroidales</taxon>
        <taxon>Prevotellaceae</taxon>
        <taxon>Segatella</taxon>
    </lineage>
</organism>
<keyword evidence="5 6" id="KW-0472">Membrane</keyword>
<feature type="transmembrane region" description="Helical" evidence="6">
    <location>
        <begin position="403"/>
        <end position="424"/>
    </location>
</feature>
<feature type="transmembrane region" description="Helical" evidence="6">
    <location>
        <begin position="187"/>
        <end position="209"/>
    </location>
</feature>
<proteinExistence type="predicted"/>
<feature type="transmembrane region" description="Helical" evidence="6">
    <location>
        <begin position="347"/>
        <end position="365"/>
    </location>
</feature>
<feature type="transmembrane region" description="Helical" evidence="6">
    <location>
        <begin position="265"/>
        <end position="288"/>
    </location>
</feature>
<evidence type="ECO:0000313" key="7">
    <source>
        <dbReference type="EMBL" id="MCW4130652.1"/>
    </source>
</evidence>
<evidence type="ECO:0000256" key="2">
    <source>
        <dbReference type="ARBA" id="ARBA00022475"/>
    </source>
</evidence>
<dbReference type="RefSeq" id="WP_264952299.1">
    <property type="nucleotide sequence ID" value="NZ_JAPDVE010000008.1"/>
</dbReference>
<feature type="transmembrane region" description="Helical" evidence="6">
    <location>
        <begin position="160"/>
        <end position="181"/>
    </location>
</feature>
<sequence>MEKINKLKRITQNTLMLFVRILILTIVNLYAVRLLLRGLGACDYGIYNAVAGVVTLSSCLIPVFSQAIQRFYSYLSGKGETEKQQTVFSVSTNVVICFCIILFLIFETAGIWMLNSQMMIPENRLYSANIAFQFAMFSFFFTLLQIPYTAAIYAHEEMGIYALVSCLDCVLKLLAAFLIGITAIDNLVFYSISLSIIAIIVFTTYMAYAKKHYTECRYTFIKSKSKYKKLLSFTGWSMLGSMAGVGLIQGSAILLNIFFGPLVNAAFAIAISIYNATLSLANSIVLAFRAPMIKAYAANETQTLDVMFGISNKCILYLLVAIAIPIFTEMEQVLTIWLGSPTVEAITFARIILIYTVCLAISSPITTIIQATGNVKFYYICTDSMTLMHLPLAYMMLKWGMPSYSVLLSMLSVIIIAHFIRIVILKRSHESFKLRTYLQEFLLRGLVITVISYLATSTFRTYIDNDIIRLLIVFMVSPMITIILFAVFGTNSSERHQITKIAMNFIKRK</sequence>
<evidence type="ECO:0000313" key="8">
    <source>
        <dbReference type="Proteomes" id="UP001209417"/>
    </source>
</evidence>
<name>A0AAW5U3M5_9BACT</name>
<feature type="transmembrane region" description="Helical" evidence="6">
    <location>
        <begin position="126"/>
        <end position="148"/>
    </location>
</feature>
<evidence type="ECO:0000256" key="6">
    <source>
        <dbReference type="SAM" id="Phobius"/>
    </source>
</evidence>
<accession>A0AAW5U3M5</accession>
<dbReference type="Proteomes" id="UP001209417">
    <property type="component" value="Unassembled WGS sequence"/>
</dbReference>
<dbReference type="GO" id="GO:0005886">
    <property type="term" value="C:plasma membrane"/>
    <property type="evidence" value="ECO:0007669"/>
    <property type="project" value="UniProtKB-SubCell"/>
</dbReference>
<feature type="transmembrane region" description="Helical" evidence="6">
    <location>
        <begin position="467"/>
        <end position="488"/>
    </location>
</feature>
<evidence type="ECO:0000256" key="5">
    <source>
        <dbReference type="ARBA" id="ARBA00023136"/>
    </source>
</evidence>
<keyword evidence="4 6" id="KW-1133">Transmembrane helix</keyword>